<dbReference type="GO" id="GO:0016020">
    <property type="term" value="C:membrane"/>
    <property type="evidence" value="ECO:0007669"/>
    <property type="project" value="UniProtKB-SubCell"/>
</dbReference>
<evidence type="ECO:0000256" key="4">
    <source>
        <dbReference type="ARBA" id="ARBA00022989"/>
    </source>
</evidence>
<evidence type="ECO:0000256" key="3">
    <source>
        <dbReference type="ARBA" id="ARBA00022692"/>
    </source>
</evidence>
<dbReference type="Proteomes" id="UP000482487">
    <property type="component" value="Unassembled WGS sequence"/>
</dbReference>
<organism evidence="7 8">
    <name type="scientific">Solidesulfovibrio aerotolerans</name>
    <dbReference type="NCBI Taxonomy" id="295255"/>
    <lineage>
        <taxon>Bacteria</taxon>
        <taxon>Pseudomonadati</taxon>
        <taxon>Thermodesulfobacteriota</taxon>
        <taxon>Desulfovibrionia</taxon>
        <taxon>Desulfovibrionales</taxon>
        <taxon>Desulfovibrionaceae</taxon>
        <taxon>Solidesulfovibrio</taxon>
    </lineage>
</organism>
<dbReference type="InterPro" id="IPR007156">
    <property type="entry name" value="MamQ_LemA"/>
</dbReference>
<dbReference type="AlphaFoldDB" id="A0A7C9J8V5"/>
<comment type="caution">
    <text evidence="7">The sequence shown here is derived from an EMBL/GenBank/DDBJ whole genome shotgun (WGS) entry which is preliminary data.</text>
</comment>
<evidence type="ECO:0000313" key="7">
    <source>
        <dbReference type="EMBL" id="MYL83078.1"/>
    </source>
</evidence>
<dbReference type="RefSeq" id="WP_160960126.1">
    <property type="nucleotide sequence ID" value="NZ_WVUD01000010.1"/>
</dbReference>
<name>A0A7C9J8V5_9BACT</name>
<evidence type="ECO:0000256" key="5">
    <source>
        <dbReference type="ARBA" id="ARBA00023136"/>
    </source>
</evidence>
<dbReference type="OrthoDB" id="9804152at2"/>
<evidence type="ECO:0000313" key="8">
    <source>
        <dbReference type="Proteomes" id="UP000482487"/>
    </source>
</evidence>
<dbReference type="EMBL" id="WVUD01000010">
    <property type="protein sequence ID" value="MYL83078.1"/>
    <property type="molecule type" value="Genomic_DNA"/>
</dbReference>
<dbReference type="SUPFAM" id="SSF140478">
    <property type="entry name" value="LemA-like"/>
    <property type="match status" value="1"/>
</dbReference>
<protein>
    <submittedName>
        <fullName evidence="7">LemA family protein</fullName>
    </submittedName>
</protein>
<evidence type="ECO:0000256" key="2">
    <source>
        <dbReference type="ARBA" id="ARBA00008854"/>
    </source>
</evidence>
<keyword evidence="6" id="KW-0175">Coiled coil</keyword>
<keyword evidence="5" id="KW-0472">Membrane</keyword>
<comment type="similarity">
    <text evidence="2">Belongs to the LemA family.</text>
</comment>
<comment type="subcellular location">
    <subcellularLocation>
        <location evidence="1">Membrane</location>
        <topology evidence="1">Single-pass membrane protein</topology>
    </subcellularLocation>
</comment>
<sequence>MTALLVVAAVLVMAAVYCIALYNGLVRGRNLAAEAKSGVDVQLKRRADLIPNLLAAVKGYMGHERGVLEAVTGLRTKIQNAPDDSSRFRLEGALTQALGQLFAVAENYPQLRASENFTSLQQELANIESEIQLARRYYNGAARAQNDRVQTFPANLVSASLGFATLPYFEIDDPADRAVPRISFDDGAGA</sequence>
<accession>A0A7C9J8V5</accession>
<dbReference type="PANTHER" id="PTHR34478:SF2">
    <property type="entry name" value="MEMBRANE PROTEIN"/>
    <property type="match status" value="1"/>
</dbReference>
<keyword evidence="4" id="KW-1133">Transmembrane helix</keyword>
<dbReference type="Gene3D" id="1.20.1440.20">
    <property type="entry name" value="LemA-like domain"/>
    <property type="match status" value="1"/>
</dbReference>
<proteinExistence type="inferred from homology"/>
<evidence type="ECO:0000256" key="6">
    <source>
        <dbReference type="SAM" id="Coils"/>
    </source>
</evidence>
<reference evidence="7 8" key="1">
    <citation type="submission" date="2020-01" db="EMBL/GenBank/DDBJ databases">
        <title>Genome sequence of Desulfovibrio aerotolerans DSM 16695(T).</title>
        <authorList>
            <person name="Karnachuk O."/>
            <person name="Avakyan M."/>
            <person name="Mardanov A."/>
            <person name="Kadnikov V."/>
            <person name="Ravin N."/>
        </authorList>
    </citation>
    <scope>NUCLEOTIDE SEQUENCE [LARGE SCALE GENOMIC DNA]</scope>
    <source>
        <strain evidence="7 8">DSM 16695</strain>
    </source>
</reference>
<feature type="coiled-coil region" evidence="6">
    <location>
        <begin position="110"/>
        <end position="137"/>
    </location>
</feature>
<keyword evidence="3" id="KW-0812">Transmembrane</keyword>
<dbReference type="Pfam" id="PF04011">
    <property type="entry name" value="LemA"/>
    <property type="match status" value="1"/>
</dbReference>
<dbReference type="PANTHER" id="PTHR34478">
    <property type="entry name" value="PROTEIN LEMA"/>
    <property type="match status" value="1"/>
</dbReference>
<gene>
    <name evidence="7" type="ORF">GTA51_08005</name>
</gene>
<keyword evidence="8" id="KW-1185">Reference proteome</keyword>
<dbReference type="InterPro" id="IPR023353">
    <property type="entry name" value="LemA-like_dom_sf"/>
</dbReference>
<evidence type="ECO:0000256" key="1">
    <source>
        <dbReference type="ARBA" id="ARBA00004167"/>
    </source>
</evidence>